<evidence type="ECO:0000313" key="1">
    <source>
        <dbReference type="EMBL" id="VHO01796.1"/>
    </source>
</evidence>
<sequence>MPSKIQHFANRFILTVDTRPESADDGAETIKLCSISRCCL</sequence>
<accession>A0A486XK67</accession>
<dbReference type="EMBL" id="CAAJGR010000049">
    <property type="protein sequence ID" value="VHO01796.1"/>
    <property type="molecule type" value="Genomic_DNA"/>
</dbReference>
<reference evidence="1" key="1">
    <citation type="submission" date="2019-04" db="EMBL/GenBank/DDBJ databases">
        <authorList>
            <person name="Brambilla D."/>
        </authorList>
    </citation>
    <scope>NUCLEOTIDE SEQUENCE</scope>
    <source>
        <strain evidence="1">BAL1</strain>
    </source>
</reference>
<protein>
    <submittedName>
        <fullName evidence="1">Uncharacterized protein</fullName>
    </submittedName>
</protein>
<proteinExistence type="predicted"/>
<dbReference type="AlphaFoldDB" id="A0A486XK67"/>
<name>A0A486XK67_9GAMM</name>
<organism evidence="1">
    <name type="scientific">Rheinheimera sp. BAL341</name>
    <dbReference type="NCBI Taxonomy" id="1708203"/>
    <lineage>
        <taxon>Bacteria</taxon>
        <taxon>Pseudomonadati</taxon>
        <taxon>Pseudomonadota</taxon>
        <taxon>Gammaproteobacteria</taxon>
        <taxon>Chromatiales</taxon>
        <taxon>Chromatiaceae</taxon>
        <taxon>Rheinheimera</taxon>
    </lineage>
</organism>
<gene>
    <name evidence="1" type="ORF">BAL341_379</name>
</gene>